<evidence type="ECO:0000256" key="1">
    <source>
        <dbReference type="SAM" id="Phobius"/>
    </source>
</evidence>
<proteinExistence type="predicted"/>
<sequence>MLRARFNVFLFFAVASCAVTLLFLYPIKDAGHAASWMQAIGSVIAIFASLGMVLHQLDQSRISKESAAAARVVAFVTMLKAQRDFLDAKISQINREPGVGASVADLRKRYALLQEWLIDARGISFESLSFEWLTALNLMRANALQMTEDLKKIFNDSHEKEEINGQDPIFDYLKKGVVRFCAEFDQYEKELRRYPSVPEDWQYAGITRPVDNH</sequence>
<organism evidence="2 3">
    <name type="scientific">Alcaligenes nematophilus</name>
    <dbReference type="NCBI Taxonomy" id="2994643"/>
    <lineage>
        <taxon>Bacteria</taxon>
        <taxon>Pseudomonadati</taxon>
        <taxon>Pseudomonadota</taxon>
        <taxon>Betaproteobacteria</taxon>
        <taxon>Burkholderiales</taxon>
        <taxon>Alcaligenaceae</taxon>
        <taxon>Alcaligenes</taxon>
    </lineage>
</organism>
<comment type="caution">
    <text evidence="2">The sequence shown here is derived from an EMBL/GenBank/DDBJ whole genome shotgun (WGS) entry which is preliminary data.</text>
</comment>
<dbReference type="Proteomes" id="UP001074635">
    <property type="component" value="Unassembled WGS sequence"/>
</dbReference>
<evidence type="ECO:0000313" key="3">
    <source>
        <dbReference type="Proteomes" id="UP001074635"/>
    </source>
</evidence>
<evidence type="ECO:0000313" key="2">
    <source>
        <dbReference type="EMBL" id="MDT8505212.1"/>
    </source>
</evidence>
<keyword evidence="3" id="KW-1185">Reference proteome</keyword>
<feature type="transmembrane region" description="Helical" evidence="1">
    <location>
        <begin position="7"/>
        <end position="27"/>
    </location>
</feature>
<accession>A0ABU3MUS6</accession>
<dbReference type="EMBL" id="JAPQTC020000004">
    <property type="protein sequence ID" value="MDT8505212.1"/>
    <property type="molecule type" value="Genomic_DNA"/>
</dbReference>
<keyword evidence="1" id="KW-1133">Transmembrane helix</keyword>
<feature type="transmembrane region" description="Helical" evidence="1">
    <location>
        <begin position="33"/>
        <end position="54"/>
    </location>
</feature>
<keyword evidence="1" id="KW-0472">Membrane</keyword>
<protein>
    <recommendedName>
        <fullName evidence="4">DUF4760 domain-containing protein</fullName>
    </recommendedName>
</protein>
<gene>
    <name evidence="2" type="ORF">OYC61_012970</name>
</gene>
<dbReference type="RefSeq" id="WP_268378310.1">
    <property type="nucleotide sequence ID" value="NZ_JAPQTC020000004.1"/>
</dbReference>
<dbReference type="PROSITE" id="PS51257">
    <property type="entry name" value="PROKAR_LIPOPROTEIN"/>
    <property type="match status" value="1"/>
</dbReference>
<keyword evidence="1" id="KW-0812">Transmembrane</keyword>
<name>A0ABU3MUS6_9BURK</name>
<evidence type="ECO:0008006" key="4">
    <source>
        <dbReference type="Google" id="ProtNLM"/>
    </source>
</evidence>
<reference evidence="2" key="1">
    <citation type="submission" date="2023-08" db="EMBL/GenBank/DDBJ databases">
        <title>Study of Resistomes in environmental pathogenic environmental.</title>
        <authorList>
            <person name="Bhattacharjee A."/>
            <person name="Singh A.K."/>
        </authorList>
    </citation>
    <scope>NUCLEOTIDE SEQUENCE</scope>
    <source>
        <strain evidence="2">S1</strain>
    </source>
</reference>